<gene>
    <name evidence="14" type="ORF">HY29_04655</name>
</gene>
<dbReference type="PATRIC" id="fig|1280946.3.peg.2981"/>
<keyword evidence="8 11" id="KW-1133">Transmembrane helix</keyword>
<dbReference type="AlphaFoldDB" id="A0A062U4A0"/>
<evidence type="ECO:0000256" key="4">
    <source>
        <dbReference type="ARBA" id="ARBA00022553"/>
    </source>
</evidence>
<keyword evidence="10 11" id="KW-0472">Membrane</keyword>
<dbReference type="InterPro" id="IPR050428">
    <property type="entry name" value="TCS_sensor_his_kinase"/>
</dbReference>
<evidence type="ECO:0000256" key="10">
    <source>
        <dbReference type="ARBA" id="ARBA00023136"/>
    </source>
</evidence>
<evidence type="ECO:0000256" key="3">
    <source>
        <dbReference type="ARBA" id="ARBA00012438"/>
    </source>
</evidence>
<keyword evidence="6 11" id="KW-0812">Transmembrane</keyword>
<dbReference type="PANTHER" id="PTHR45436">
    <property type="entry name" value="SENSOR HISTIDINE KINASE YKOH"/>
    <property type="match status" value="1"/>
</dbReference>
<dbReference type="GO" id="GO:0005886">
    <property type="term" value="C:plasma membrane"/>
    <property type="evidence" value="ECO:0007669"/>
    <property type="project" value="TreeGrafter"/>
</dbReference>
<dbReference type="PROSITE" id="PS50885">
    <property type="entry name" value="HAMP"/>
    <property type="match status" value="1"/>
</dbReference>
<evidence type="ECO:0000259" key="13">
    <source>
        <dbReference type="PROSITE" id="PS50885"/>
    </source>
</evidence>
<dbReference type="EC" id="2.7.13.3" evidence="3"/>
<evidence type="ECO:0000256" key="11">
    <source>
        <dbReference type="SAM" id="Phobius"/>
    </source>
</evidence>
<evidence type="ECO:0000256" key="6">
    <source>
        <dbReference type="ARBA" id="ARBA00022692"/>
    </source>
</evidence>
<keyword evidence="15" id="KW-1185">Reference proteome</keyword>
<dbReference type="InterPro" id="IPR003594">
    <property type="entry name" value="HATPase_dom"/>
</dbReference>
<sequence>MSDSAPSKPTLLDRWTRLSLARRIMLAAAVWGLVVLVGGAIALSAVYRAQTLTLLEEDLEQTLVALTREMTREDAFLPDGRVTDSDREFFAGDVRFRTQYSGRYWLIVGVNEAGQIVGDIRSKSLWDEPVPIRQKQLDRTLASPGTTHFGDYRFSGPAGQRVRVASRAILIAERPTPLVLITAADRAPNDEAAERFRSLLLFTMIALFGGVFAAMVAGIRYSLRPLQKIGHDIAEVREGTRQKLSEDYPSEVRPLADELNKLIDHNRQVVERARTHVGNLAHALKTPLAVLRNEATGDTQLDDVVRRQSEAMQTNVEHYLKRARVAARAEALGARTEIRPVLDGLARMLNRLFDRKGVNVSVDGGTNAVFRGEQQDLEEMVGNLMENACKWARSEVLVRVDNTADALVIAVEDDGPGLTPEEREGALKRGVRLDETTPGTGLGLSIVNELAELHRGSLELGDASLGGLSAVLRFPKR</sequence>
<dbReference type="EMBL" id="AWFF01000065">
    <property type="protein sequence ID" value="KCZ52573.1"/>
    <property type="molecule type" value="Genomic_DNA"/>
</dbReference>
<evidence type="ECO:0000256" key="8">
    <source>
        <dbReference type="ARBA" id="ARBA00022989"/>
    </source>
</evidence>
<dbReference type="eggNOG" id="COG0642">
    <property type="taxonomic scope" value="Bacteria"/>
</dbReference>
<dbReference type="Pfam" id="PF02518">
    <property type="entry name" value="HATPase_c"/>
    <property type="match status" value="1"/>
</dbReference>
<dbReference type="PROSITE" id="PS50109">
    <property type="entry name" value="HIS_KIN"/>
    <property type="match status" value="1"/>
</dbReference>
<dbReference type="Gene3D" id="1.10.287.130">
    <property type="match status" value="1"/>
</dbReference>
<evidence type="ECO:0000256" key="5">
    <source>
        <dbReference type="ARBA" id="ARBA00022679"/>
    </source>
</evidence>
<dbReference type="Gene3D" id="3.30.565.10">
    <property type="entry name" value="Histidine kinase-like ATPase, C-terminal domain"/>
    <property type="match status" value="1"/>
</dbReference>
<dbReference type="InterPro" id="IPR004358">
    <property type="entry name" value="Sig_transdc_His_kin-like_C"/>
</dbReference>
<proteinExistence type="predicted"/>
<comment type="catalytic activity">
    <reaction evidence="1">
        <text>ATP + protein L-histidine = ADP + protein N-phospho-L-histidine.</text>
        <dbReference type="EC" id="2.7.13.3"/>
    </reaction>
</comment>
<organism evidence="14 15">
    <name type="scientific">Hyphomonas beringensis</name>
    <dbReference type="NCBI Taxonomy" id="1280946"/>
    <lineage>
        <taxon>Bacteria</taxon>
        <taxon>Pseudomonadati</taxon>
        <taxon>Pseudomonadota</taxon>
        <taxon>Alphaproteobacteria</taxon>
        <taxon>Hyphomonadales</taxon>
        <taxon>Hyphomonadaceae</taxon>
        <taxon>Hyphomonas</taxon>
    </lineage>
</organism>
<evidence type="ECO:0000313" key="14">
    <source>
        <dbReference type="EMBL" id="KCZ52573.1"/>
    </source>
</evidence>
<keyword evidence="4" id="KW-0597">Phosphoprotein</keyword>
<dbReference type="STRING" id="1280946.HY29_04655"/>
<dbReference type="SUPFAM" id="SSF47384">
    <property type="entry name" value="Homodimeric domain of signal transducing histidine kinase"/>
    <property type="match status" value="1"/>
</dbReference>
<keyword evidence="7" id="KW-0418">Kinase</keyword>
<reference evidence="14 15" key="1">
    <citation type="journal article" date="2014" name="Antonie Van Leeuwenhoek">
        <title>Hyphomonas beringensis sp. nov. and Hyphomonas chukchiensis sp. nov., isolated from surface seawater of the Bering Sea and Chukchi Sea.</title>
        <authorList>
            <person name="Li C."/>
            <person name="Lai Q."/>
            <person name="Li G."/>
            <person name="Dong C."/>
            <person name="Wang J."/>
            <person name="Liao Y."/>
            <person name="Shao Z."/>
        </authorList>
    </citation>
    <scope>NUCLEOTIDE SEQUENCE [LARGE SCALE GENOMIC DNA]</scope>
    <source>
        <strain evidence="14 15">25B14_1</strain>
    </source>
</reference>
<keyword evidence="9" id="KW-0902">Two-component regulatory system</keyword>
<evidence type="ECO:0000256" key="1">
    <source>
        <dbReference type="ARBA" id="ARBA00000085"/>
    </source>
</evidence>
<evidence type="ECO:0000259" key="12">
    <source>
        <dbReference type="PROSITE" id="PS50109"/>
    </source>
</evidence>
<comment type="subcellular location">
    <subcellularLocation>
        <location evidence="2">Membrane</location>
    </subcellularLocation>
</comment>
<name>A0A062U4A0_9PROT</name>
<evidence type="ECO:0000256" key="2">
    <source>
        <dbReference type="ARBA" id="ARBA00004370"/>
    </source>
</evidence>
<feature type="domain" description="HAMP" evidence="13">
    <location>
        <begin position="220"/>
        <end position="271"/>
    </location>
</feature>
<dbReference type="InterPro" id="IPR036097">
    <property type="entry name" value="HisK_dim/P_sf"/>
</dbReference>
<accession>A0A062U4A0</accession>
<protein>
    <recommendedName>
        <fullName evidence="3">histidine kinase</fullName>
        <ecNumber evidence="3">2.7.13.3</ecNumber>
    </recommendedName>
</protein>
<keyword evidence="5" id="KW-0808">Transferase</keyword>
<feature type="transmembrane region" description="Helical" evidence="11">
    <location>
        <begin position="199"/>
        <end position="219"/>
    </location>
</feature>
<dbReference type="GO" id="GO:0000155">
    <property type="term" value="F:phosphorelay sensor kinase activity"/>
    <property type="evidence" value="ECO:0007669"/>
    <property type="project" value="InterPro"/>
</dbReference>
<dbReference type="InterPro" id="IPR005467">
    <property type="entry name" value="His_kinase_dom"/>
</dbReference>
<evidence type="ECO:0000256" key="9">
    <source>
        <dbReference type="ARBA" id="ARBA00023012"/>
    </source>
</evidence>
<dbReference type="PANTHER" id="PTHR45436:SF5">
    <property type="entry name" value="SENSOR HISTIDINE KINASE TRCS"/>
    <property type="match status" value="1"/>
</dbReference>
<feature type="transmembrane region" description="Helical" evidence="11">
    <location>
        <begin position="24"/>
        <end position="47"/>
    </location>
</feature>
<dbReference type="InterPro" id="IPR036890">
    <property type="entry name" value="HATPase_C_sf"/>
</dbReference>
<dbReference type="RefSeq" id="WP_034798311.1">
    <property type="nucleotide sequence ID" value="NZ_AWFF01000065.1"/>
</dbReference>
<feature type="domain" description="Histidine kinase" evidence="12">
    <location>
        <begin position="279"/>
        <end position="477"/>
    </location>
</feature>
<dbReference type="SMART" id="SM00387">
    <property type="entry name" value="HATPase_c"/>
    <property type="match status" value="1"/>
</dbReference>
<evidence type="ECO:0000313" key="15">
    <source>
        <dbReference type="Proteomes" id="UP000027037"/>
    </source>
</evidence>
<dbReference type="PRINTS" id="PR00344">
    <property type="entry name" value="BCTRLSENSOR"/>
</dbReference>
<comment type="caution">
    <text evidence="14">The sequence shown here is derived from an EMBL/GenBank/DDBJ whole genome shotgun (WGS) entry which is preliminary data.</text>
</comment>
<dbReference type="OrthoDB" id="9804645at2"/>
<dbReference type="SUPFAM" id="SSF55874">
    <property type="entry name" value="ATPase domain of HSP90 chaperone/DNA topoisomerase II/histidine kinase"/>
    <property type="match status" value="1"/>
</dbReference>
<dbReference type="Proteomes" id="UP000027037">
    <property type="component" value="Unassembled WGS sequence"/>
</dbReference>
<dbReference type="InterPro" id="IPR003660">
    <property type="entry name" value="HAMP_dom"/>
</dbReference>
<evidence type="ECO:0000256" key="7">
    <source>
        <dbReference type="ARBA" id="ARBA00022777"/>
    </source>
</evidence>